<dbReference type="InterPro" id="IPR003864">
    <property type="entry name" value="CSC1/OSCA1-like_7TM"/>
</dbReference>
<evidence type="ECO:0000313" key="14">
    <source>
        <dbReference type="Proteomes" id="UP000078397"/>
    </source>
</evidence>
<dbReference type="GeneID" id="28856045"/>
<dbReference type="OrthoDB" id="1076608at2759"/>
<comment type="similarity">
    <text evidence="2">Belongs to the CSC1 (TC 1.A.17) family.</text>
</comment>
<keyword evidence="4 8" id="KW-0812">Transmembrane</keyword>
<feature type="compositionally biased region" description="Low complexity" evidence="7">
    <location>
        <begin position="746"/>
        <end position="762"/>
    </location>
</feature>
<sequence length="893" mass="100069">MGNFISWINKNIPADQNNGSGQSDSTNKPQSVWGMIDTLIPVLIVSAIYLVLFLIFRRSQRRFYAPRTYIGGKHERSPEMPSGWFNWFGAFWKIPDAYALTHQTLDAYLFLRYLKVCTIISFVSLCITWPILFPINATGKGGQSQLEILSYSNVSVDKSSNYFYAHALVAWAVYGFLMYMITRECIFYINLRQAYLLTPHYAKRISARTVLFTAVPQDYLDEAKIRQMFNNAVKNVWIAGNTKKLDEKVEERDKVAMKLESAEVKLIRAVNAARTKAMKKGGNTDETEQDTETANVISRWLPDKKRPSHRLGPLGLVGKKVDTLEWCRSELEKNIPEVEKAQLAWKQDGNFEKVGSLFVEFHTQADAQAAFQVITHHHALHMSPKAIGVKPQDVIWKNLSIPWWQLIVRRYAVYAIVAVLIIFWAIPVGIVGIISQVSTLVKLPGLGWLNDIPEKILGVISGLLPAVAISILMSLVPVIMRALARVAGSKTNTEAELFTQNAYFCFQVLQVFLIRSITDAASTAIVQIAGDPGQVFSILGSALPTTSNFYISYFIVQGLTIAIGVVTQVVGLFIFRILYKFLAGTPRAKYTKWTTLTAILWGSLLPVYTNIVVISIVYSVIAPLILFWSTLGLFMFYLAYRYNLLFVSDTAVDTQGLIYPRALKQLFTGIYLGEIVMIGMFAVVKSPGPAVLMAIFLVFTILFHITMTRSLSPLLYGLPRTLETEEAIIQTRGADVDAEVDDKEISNGAGATNGADGDTSAAKKTVPGGNDYGVEKKGNMFSRFFKPWIFSDYATLRHMVPQEQNINFAQLQEIGEANERNAYFPPSVNSQPPQLWIPRDPLGVSKHEIALTSKVIPISDKGAHLDEKNKVVWSEDLTNEEDLPPIHDEKVYY</sequence>
<keyword evidence="3" id="KW-0813">Transport</keyword>
<evidence type="ECO:0000313" key="13">
    <source>
        <dbReference type="EMBL" id="OAQ66065.1"/>
    </source>
</evidence>
<feature type="region of interest" description="Disordered" evidence="7">
    <location>
        <begin position="745"/>
        <end position="769"/>
    </location>
</feature>
<proteinExistence type="inferred from homology"/>
<organism evidence="13 14">
    <name type="scientific">Pochonia chlamydosporia 170</name>
    <dbReference type="NCBI Taxonomy" id="1380566"/>
    <lineage>
        <taxon>Eukaryota</taxon>
        <taxon>Fungi</taxon>
        <taxon>Dikarya</taxon>
        <taxon>Ascomycota</taxon>
        <taxon>Pezizomycotina</taxon>
        <taxon>Sordariomycetes</taxon>
        <taxon>Hypocreomycetidae</taxon>
        <taxon>Hypocreales</taxon>
        <taxon>Clavicipitaceae</taxon>
        <taxon>Pochonia</taxon>
    </lineage>
</organism>
<dbReference type="Proteomes" id="UP000078397">
    <property type="component" value="Unassembled WGS sequence"/>
</dbReference>
<dbReference type="Pfam" id="PF14703">
    <property type="entry name" value="PHM7_cyt"/>
    <property type="match status" value="1"/>
</dbReference>
<feature type="transmembrane region" description="Helical" evidence="8">
    <location>
        <begin position="624"/>
        <end position="645"/>
    </location>
</feature>
<feature type="transmembrane region" description="Helical" evidence="8">
    <location>
        <begin position="411"/>
        <end position="436"/>
    </location>
</feature>
<dbReference type="InterPro" id="IPR022257">
    <property type="entry name" value="PHM7_ext"/>
</dbReference>
<name>A0A179FKC2_METCM</name>
<dbReference type="PANTHER" id="PTHR13018">
    <property type="entry name" value="PROBABLE MEMBRANE PROTEIN DUF221-RELATED"/>
    <property type="match status" value="1"/>
</dbReference>
<dbReference type="Pfam" id="PF13967">
    <property type="entry name" value="RSN1_TM"/>
    <property type="match status" value="1"/>
</dbReference>
<keyword evidence="6 8" id="KW-0472">Membrane</keyword>
<dbReference type="AlphaFoldDB" id="A0A179FKC2"/>
<dbReference type="Pfam" id="PF02714">
    <property type="entry name" value="RSN1_7TM"/>
    <property type="match status" value="1"/>
</dbReference>
<feature type="domain" description="CSC1/OSCA1-like cytosolic" evidence="12">
    <location>
        <begin position="207"/>
        <end position="398"/>
    </location>
</feature>
<evidence type="ECO:0000256" key="6">
    <source>
        <dbReference type="ARBA" id="ARBA00023136"/>
    </source>
</evidence>
<feature type="transmembrane region" description="Helical" evidence="8">
    <location>
        <begin position="666"/>
        <end position="684"/>
    </location>
</feature>
<feature type="domain" description="CSC1/OSCA1-like 7TM region" evidence="9">
    <location>
        <begin position="409"/>
        <end position="681"/>
    </location>
</feature>
<dbReference type="InterPro" id="IPR032880">
    <property type="entry name" value="CSC1/OSCA1-like_N"/>
</dbReference>
<feature type="transmembrane region" description="Helical" evidence="8">
    <location>
        <begin position="32"/>
        <end position="56"/>
    </location>
</feature>
<evidence type="ECO:0000256" key="5">
    <source>
        <dbReference type="ARBA" id="ARBA00022989"/>
    </source>
</evidence>
<keyword evidence="14" id="KW-1185">Reference proteome</keyword>
<evidence type="ECO:0000259" key="12">
    <source>
        <dbReference type="Pfam" id="PF14703"/>
    </source>
</evidence>
<feature type="transmembrane region" description="Helical" evidence="8">
    <location>
        <begin position="550"/>
        <end position="575"/>
    </location>
</feature>
<dbReference type="InterPro" id="IPR045122">
    <property type="entry name" value="Csc1-like"/>
</dbReference>
<evidence type="ECO:0000256" key="3">
    <source>
        <dbReference type="ARBA" id="ARBA00022448"/>
    </source>
</evidence>
<feature type="transmembrane region" description="Helical" evidence="8">
    <location>
        <begin position="456"/>
        <end position="480"/>
    </location>
</feature>
<protein>
    <recommendedName>
        <fullName evidence="15">DUF221 domain-containing protein</fullName>
    </recommendedName>
</protein>
<comment type="subcellular location">
    <subcellularLocation>
        <location evidence="1">Membrane</location>
        <topology evidence="1">Multi-pass membrane protein</topology>
    </subcellularLocation>
</comment>
<evidence type="ECO:0000256" key="7">
    <source>
        <dbReference type="SAM" id="MobiDB-lite"/>
    </source>
</evidence>
<dbReference type="EMBL" id="LSBJ02000004">
    <property type="protein sequence ID" value="OAQ66065.1"/>
    <property type="molecule type" value="Genomic_DNA"/>
</dbReference>
<dbReference type="GO" id="GO:0005886">
    <property type="term" value="C:plasma membrane"/>
    <property type="evidence" value="ECO:0007669"/>
    <property type="project" value="TreeGrafter"/>
</dbReference>
<feature type="transmembrane region" description="Helical" evidence="8">
    <location>
        <begin position="162"/>
        <end position="182"/>
    </location>
</feature>
<dbReference type="PANTHER" id="PTHR13018:SF26">
    <property type="entry name" value="DOMAIN PROTEIN, PUTATIVE (AFU_ORTHOLOGUE AFUA_5G10920)-RELATED"/>
    <property type="match status" value="1"/>
</dbReference>
<feature type="transmembrane region" description="Helical" evidence="8">
    <location>
        <begin position="113"/>
        <end position="132"/>
    </location>
</feature>
<feature type="transmembrane region" description="Helical" evidence="8">
    <location>
        <begin position="690"/>
        <end position="707"/>
    </location>
</feature>
<evidence type="ECO:0000256" key="1">
    <source>
        <dbReference type="ARBA" id="ARBA00004141"/>
    </source>
</evidence>
<evidence type="ECO:0000256" key="8">
    <source>
        <dbReference type="SAM" id="Phobius"/>
    </source>
</evidence>
<feature type="domain" description="CSC1/OSCA1-like N-terminal transmembrane" evidence="11">
    <location>
        <begin position="36"/>
        <end position="184"/>
    </location>
</feature>
<reference evidence="13 14" key="1">
    <citation type="journal article" date="2016" name="PLoS Pathog.">
        <title>Biosynthesis of antibiotic leucinostatins in bio-control fungus Purpureocillium lilacinum and their inhibition on phytophthora revealed by genome mining.</title>
        <authorList>
            <person name="Wang G."/>
            <person name="Liu Z."/>
            <person name="Lin R."/>
            <person name="Li E."/>
            <person name="Mao Z."/>
            <person name="Ling J."/>
            <person name="Yang Y."/>
            <person name="Yin W.B."/>
            <person name="Xie B."/>
        </authorList>
    </citation>
    <scope>NUCLEOTIDE SEQUENCE [LARGE SCALE GENOMIC DNA]</scope>
    <source>
        <strain evidence="13">170</strain>
    </source>
</reference>
<dbReference type="KEGG" id="pchm:VFPPC_14282"/>
<feature type="domain" description="10TM putative phosphate transporter extracellular tail" evidence="10">
    <location>
        <begin position="784"/>
        <end position="875"/>
    </location>
</feature>
<evidence type="ECO:0000256" key="4">
    <source>
        <dbReference type="ARBA" id="ARBA00022692"/>
    </source>
</evidence>
<dbReference type="Pfam" id="PF12621">
    <property type="entry name" value="PHM7_ext"/>
    <property type="match status" value="1"/>
</dbReference>
<dbReference type="RefSeq" id="XP_018143152.1">
    <property type="nucleotide sequence ID" value="XM_018292051.1"/>
</dbReference>
<comment type="caution">
    <text evidence="13">The sequence shown here is derived from an EMBL/GenBank/DDBJ whole genome shotgun (WGS) entry which is preliminary data.</text>
</comment>
<dbReference type="GO" id="GO:0005227">
    <property type="term" value="F:calcium-activated cation channel activity"/>
    <property type="evidence" value="ECO:0007669"/>
    <property type="project" value="InterPro"/>
</dbReference>
<evidence type="ECO:0000259" key="11">
    <source>
        <dbReference type="Pfam" id="PF13967"/>
    </source>
</evidence>
<gene>
    <name evidence="13" type="ORF">VFPPC_14282</name>
</gene>
<keyword evidence="5 8" id="KW-1133">Transmembrane helix</keyword>
<evidence type="ECO:0008006" key="15">
    <source>
        <dbReference type="Google" id="ProtNLM"/>
    </source>
</evidence>
<evidence type="ECO:0000259" key="10">
    <source>
        <dbReference type="Pfam" id="PF12621"/>
    </source>
</evidence>
<feature type="transmembrane region" description="Helical" evidence="8">
    <location>
        <begin position="596"/>
        <end position="618"/>
    </location>
</feature>
<evidence type="ECO:0000256" key="2">
    <source>
        <dbReference type="ARBA" id="ARBA00007779"/>
    </source>
</evidence>
<accession>A0A179FKC2</accession>
<evidence type="ECO:0000259" key="9">
    <source>
        <dbReference type="Pfam" id="PF02714"/>
    </source>
</evidence>
<dbReference type="InterPro" id="IPR027815">
    <property type="entry name" value="CSC1/OSCA1-like_cyt"/>
</dbReference>